<keyword evidence="2" id="KW-1185">Reference proteome</keyword>
<reference evidence="1 2" key="1">
    <citation type="journal article" date="2024" name="BMC Genomics">
        <title>De novo assembly and annotation of Popillia japonica's genome with initial clues to its potential as an invasive pest.</title>
        <authorList>
            <person name="Cucini C."/>
            <person name="Boschi S."/>
            <person name="Funari R."/>
            <person name="Cardaioli E."/>
            <person name="Iannotti N."/>
            <person name="Marturano G."/>
            <person name="Paoli F."/>
            <person name="Bruttini M."/>
            <person name="Carapelli A."/>
            <person name="Frati F."/>
            <person name="Nardi F."/>
        </authorList>
    </citation>
    <scope>NUCLEOTIDE SEQUENCE [LARGE SCALE GENOMIC DNA]</scope>
    <source>
        <strain evidence="1">DMR45628</strain>
    </source>
</reference>
<gene>
    <name evidence="1" type="ORF">QE152_g7336</name>
</gene>
<sequence>MAEKEVSNLTKLDGQNFAMWKFGYLKKCFQITIESTAAIDKILQYLKKCFQITIDDANLFVGLELARNKSAHQILIKQTAYIKKIITKFKMEDAKPSAIPMDPGKQLHRPKEEEKLEGIPYREAIGALLFVARLTRPDIEFAVNRLSQFLTC</sequence>
<evidence type="ECO:0000313" key="1">
    <source>
        <dbReference type="EMBL" id="KAK9744894.1"/>
    </source>
</evidence>
<proteinExistence type="predicted"/>
<protein>
    <recommendedName>
        <fullName evidence="3">Reverse transcriptase Ty1/copia-type domain-containing protein</fullName>
    </recommendedName>
</protein>
<evidence type="ECO:0000313" key="2">
    <source>
        <dbReference type="Proteomes" id="UP001458880"/>
    </source>
</evidence>
<dbReference type="AlphaFoldDB" id="A0AAW1MFW0"/>
<evidence type="ECO:0008006" key="3">
    <source>
        <dbReference type="Google" id="ProtNLM"/>
    </source>
</evidence>
<organism evidence="1 2">
    <name type="scientific">Popillia japonica</name>
    <name type="common">Japanese beetle</name>
    <dbReference type="NCBI Taxonomy" id="7064"/>
    <lineage>
        <taxon>Eukaryota</taxon>
        <taxon>Metazoa</taxon>
        <taxon>Ecdysozoa</taxon>
        <taxon>Arthropoda</taxon>
        <taxon>Hexapoda</taxon>
        <taxon>Insecta</taxon>
        <taxon>Pterygota</taxon>
        <taxon>Neoptera</taxon>
        <taxon>Endopterygota</taxon>
        <taxon>Coleoptera</taxon>
        <taxon>Polyphaga</taxon>
        <taxon>Scarabaeiformia</taxon>
        <taxon>Scarabaeidae</taxon>
        <taxon>Rutelinae</taxon>
        <taxon>Popillia</taxon>
    </lineage>
</organism>
<dbReference type="EMBL" id="JASPKY010000054">
    <property type="protein sequence ID" value="KAK9744894.1"/>
    <property type="molecule type" value="Genomic_DNA"/>
</dbReference>
<comment type="caution">
    <text evidence="1">The sequence shown here is derived from an EMBL/GenBank/DDBJ whole genome shotgun (WGS) entry which is preliminary data.</text>
</comment>
<name>A0AAW1MFW0_POPJA</name>
<dbReference type="Proteomes" id="UP001458880">
    <property type="component" value="Unassembled WGS sequence"/>
</dbReference>
<accession>A0AAW1MFW0</accession>